<dbReference type="Gramene" id="TraesCLE_scaffold_010624_01G000100.1">
    <property type="protein sequence ID" value="TraesCLE_scaffold_010624_01G000100.1"/>
    <property type="gene ID" value="TraesCLE_scaffold_010624_01G000100"/>
</dbReference>
<organism evidence="1">
    <name type="scientific">Triticum aestivum</name>
    <name type="common">Wheat</name>
    <dbReference type="NCBI Taxonomy" id="4565"/>
    <lineage>
        <taxon>Eukaryota</taxon>
        <taxon>Viridiplantae</taxon>
        <taxon>Streptophyta</taxon>
        <taxon>Embryophyta</taxon>
        <taxon>Tracheophyta</taxon>
        <taxon>Spermatophyta</taxon>
        <taxon>Magnoliopsida</taxon>
        <taxon>Liliopsida</taxon>
        <taxon>Poales</taxon>
        <taxon>Poaceae</taxon>
        <taxon>BOP clade</taxon>
        <taxon>Pooideae</taxon>
        <taxon>Triticodae</taxon>
        <taxon>Triticeae</taxon>
        <taxon>Triticinae</taxon>
        <taxon>Triticum</taxon>
    </lineage>
</organism>
<reference evidence="1" key="2">
    <citation type="submission" date="2018-10" db="UniProtKB">
        <authorList>
            <consortium name="EnsemblPlants"/>
        </authorList>
    </citation>
    <scope>IDENTIFICATION</scope>
</reference>
<sequence>MKKIKSGKALVEEVRKIKKNINAGSTISSQLELSVAGISLDTCEVSKPSHSAEQDSESPEEEILHIQEEILEAKEQDDPELKCPSDQVEDPMSISPEEVKEATVAEDEEPEIHLPIIIHEHDVSGLSNPLHDMHPYDFFPTTLHCMMPSVKVDLRKYLLGYDDIYPVSGITLICDDHSCFPRASPMLNETYHSHASPELNNKYHPHVSVDLADFYHPKHVLYSYAYVIGYSIDDLEGIIPTTCIVSFVECSFRFFLVHESLHADQVRGDIPWDLGGN</sequence>
<evidence type="ECO:0000313" key="1">
    <source>
        <dbReference type="EnsemblPlants" id="TraesCS2A02G243700.1.cds1"/>
    </source>
</evidence>
<dbReference type="EnsemblPlants" id="TraesCS2A02G243700.1">
    <property type="protein sequence ID" value="TraesCS2A02G243700.1.cds1"/>
    <property type="gene ID" value="TraesCS2A02G243700"/>
</dbReference>
<name>A0A3B6AY20_WHEAT</name>
<dbReference type="Gramene" id="TraesSTA2A03G00682980.1">
    <property type="protein sequence ID" value="TraesSTA2A03G00682980.1.CDS1"/>
    <property type="gene ID" value="TraesSTA2A03G00682980"/>
</dbReference>
<dbReference type="Gramene" id="TraesCS2A03G0586000.1">
    <property type="protein sequence ID" value="TraesCS2A03G0586000.1.CDS1"/>
    <property type="gene ID" value="TraesCS2A03G0586000"/>
</dbReference>
<dbReference type="Gramene" id="TraesARI2A03G00691670.1">
    <property type="protein sequence ID" value="TraesARI2A03G00691670.1.CDS1"/>
    <property type="gene ID" value="TraesARI2A03G00691670"/>
</dbReference>
<dbReference type="AlphaFoldDB" id="A0A3B6AY20"/>
<dbReference type="Gramene" id="TraesRN2A0100559400.1">
    <property type="protein sequence ID" value="TraesRN2A0100559400.1"/>
    <property type="gene ID" value="TraesRN2A0100559400"/>
</dbReference>
<protein>
    <submittedName>
        <fullName evidence="1">Uncharacterized protein</fullName>
    </submittedName>
</protein>
<dbReference type="Gramene" id="TraesNOR2A03G00693650.1">
    <property type="protein sequence ID" value="TraesNOR2A03G00693650.1.CDS1"/>
    <property type="gene ID" value="TraesNOR2A03G00693650"/>
</dbReference>
<dbReference type="Gramene" id="TraesJAG2A03G00684440.1">
    <property type="protein sequence ID" value="TraesJAG2A03G00684440.1.CDS1"/>
    <property type="gene ID" value="TraesJAG2A03G00684440"/>
</dbReference>
<dbReference type="Gramene" id="TraesCS2A02G243700.1">
    <property type="protein sequence ID" value="TraesCS2A02G243700.1.cds1"/>
    <property type="gene ID" value="TraesCS2A02G243700"/>
</dbReference>
<evidence type="ECO:0000313" key="2">
    <source>
        <dbReference type="Proteomes" id="UP000019116"/>
    </source>
</evidence>
<dbReference type="PANTHER" id="PTHR48212:SF1">
    <property type="entry name" value="CCHC-TYPE DOMAIN-CONTAINING PROTEIN"/>
    <property type="match status" value="1"/>
</dbReference>
<accession>A0A3B6AY20</accession>
<proteinExistence type="predicted"/>
<dbReference type="OrthoDB" id="657723at2759"/>
<dbReference type="Gramene" id="TraesWEE_scaffold_041733_01G000200.1">
    <property type="protein sequence ID" value="TraesWEE_scaffold_041733_01G000200.1"/>
    <property type="gene ID" value="TraesWEE_scaffold_041733_01G000200"/>
</dbReference>
<dbReference type="Gramene" id="TraesCAD_scaffold_055030_01G000100.1">
    <property type="protein sequence ID" value="TraesCAD_scaffold_055030_01G000100.1"/>
    <property type="gene ID" value="TraesCAD_scaffold_055030_01G000100"/>
</dbReference>
<dbReference type="Gramene" id="TraesROB_scaffold_009080_01G000100.1">
    <property type="protein sequence ID" value="TraesROB_scaffold_009080_01G000100.1"/>
    <property type="gene ID" value="TraesROB_scaffold_009080_01G000100"/>
</dbReference>
<reference evidence="1" key="1">
    <citation type="submission" date="2018-08" db="EMBL/GenBank/DDBJ databases">
        <authorList>
            <person name="Rossello M."/>
        </authorList>
    </citation>
    <scope>NUCLEOTIDE SEQUENCE [LARGE SCALE GENOMIC DNA]</scope>
    <source>
        <strain evidence="1">cv. Chinese Spring</strain>
    </source>
</reference>
<dbReference type="Gramene" id="TraesJUL2A03G00689320.1">
    <property type="protein sequence ID" value="TraesJUL2A03G00689320.1.CDS1"/>
    <property type="gene ID" value="TraesJUL2A03G00689320"/>
</dbReference>
<dbReference type="Proteomes" id="UP000019116">
    <property type="component" value="Chromosome 2A"/>
</dbReference>
<keyword evidence="2" id="KW-1185">Reference proteome</keyword>
<dbReference type="PANTHER" id="PTHR48212">
    <property type="entry name" value="CCHC-TYPE DOMAIN-CONTAINING PROTEIN"/>
    <property type="match status" value="1"/>
</dbReference>